<evidence type="ECO:0000313" key="3">
    <source>
        <dbReference type="EMBL" id="RBP35359.1"/>
    </source>
</evidence>
<reference evidence="3 4" key="1">
    <citation type="submission" date="2018-06" db="EMBL/GenBank/DDBJ databases">
        <title>Genomic Encyclopedia of Type Strains, Phase IV (KMG-IV): sequencing the most valuable type-strain genomes for metagenomic binning, comparative biology and taxonomic classification.</title>
        <authorList>
            <person name="Goeker M."/>
        </authorList>
    </citation>
    <scope>NUCLEOTIDE SEQUENCE [LARGE SCALE GENOMIC DNA]</scope>
    <source>
        <strain evidence="3 4">DSM 25532</strain>
    </source>
</reference>
<evidence type="ECO:0000313" key="4">
    <source>
        <dbReference type="Proteomes" id="UP000253426"/>
    </source>
</evidence>
<keyword evidence="4" id="KW-1185">Reference proteome</keyword>
<name>A0A366H0I2_9BACT</name>
<comment type="caution">
    <text evidence="3">The sequence shown here is derived from an EMBL/GenBank/DDBJ whole genome shotgun (WGS) entry which is preliminary data.</text>
</comment>
<keyword evidence="2" id="KW-0732">Signal</keyword>
<evidence type="ECO:0000256" key="2">
    <source>
        <dbReference type="SAM" id="SignalP"/>
    </source>
</evidence>
<dbReference type="EMBL" id="QNRR01000022">
    <property type="protein sequence ID" value="RBP35359.1"/>
    <property type="molecule type" value="Genomic_DNA"/>
</dbReference>
<evidence type="ECO:0000256" key="1">
    <source>
        <dbReference type="SAM" id="MobiDB-lite"/>
    </source>
</evidence>
<feature type="chain" id="PRO_5016859923" evidence="2">
    <location>
        <begin position="25"/>
        <end position="462"/>
    </location>
</feature>
<feature type="compositionally biased region" description="Low complexity" evidence="1">
    <location>
        <begin position="34"/>
        <end position="55"/>
    </location>
</feature>
<accession>A0A366H0I2</accession>
<feature type="region of interest" description="Disordered" evidence="1">
    <location>
        <begin position="152"/>
        <end position="171"/>
    </location>
</feature>
<gene>
    <name evidence="3" type="ORF">DES53_12226</name>
</gene>
<dbReference type="AlphaFoldDB" id="A0A366H0I2"/>
<feature type="compositionally biased region" description="Acidic residues" evidence="1">
    <location>
        <begin position="152"/>
        <end position="162"/>
    </location>
</feature>
<feature type="region of interest" description="Disordered" evidence="1">
    <location>
        <begin position="25"/>
        <end position="55"/>
    </location>
</feature>
<dbReference type="Proteomes" id="UP000253426">
    <property type="component" value="Unassembled WGS sequence"/>
</dbReference>
<feature type="signal peptide" evidence="2">
    <location>
        <begin position="1"/>
        <end position="24"/>
    </location>
</feature>
<sequence>MKLHPFLTASIAALAACHTSVTHAQGPLPPPVSPASAPSVAPAAQPAVPTPAPTTVTGRAASAAAGGYENTVTLSASQLLQPVFMAGQLFRVRELVGNDWGICNYTIDSPLYGTFLAHGNNQLLDRITELSALQRMDVVTRTKDYADAVEDAADEEEDIADDAPDRQVDSIEDAPSSGIGKFFHRIGKDVKKGFKEGEANIYSSKTQKTGARVAAAKRDLCRKLGLNPYSSNAILQARLDGMSRVMGFAKVSFQLGAESADPVVAAVNANRGTIPPAMADLVYGKGPAEIRADNQAMLQQLGVGPVDAAGFCASPAFSPWYQTQFVVALRALMGVSGLDVLVRDAATVSTVETDAIFYAETAQLMAQLKAQQWPIARIDLHNNLPYCVLQDGSVLLALHWDYASWTDMSDKAAQWLQTLQVNGKKPTTITIAITGVASPRCRQELEKRGFRLLDRQNKGPMN</sequence>
<dbReference type="PROSITE" id="PS51257">
    <property type="entry name" value="PROKAR_LIPOPROTEIN"/>
    <property type="match status" value="1"/>
</dbReference>
<protein>
    <submittedName>
        <fullName evidence="3">Uncharacterized protein</fullName>
    </submittedName>
</protein>
<organism evidence="3 4">
    <name type="scientific">Roseimicrobium gellanilyticum</name>
    <dbReference type="NCBI Taxonomy" id="748857"/>
    <lineage>
        <taxon>Bacteria</taxon>
        <taxon>Pseudomonadati</taxon>
        <taxon>Verrucomicrobiota</taxon>
        <taxon>Verrucomicrobiia</taxon>
        <taxon>Verrucomicrobiales</taxon>
        <taxon>Verrucomicrobiaceae</taxon>
        <taxon>Roseimicrobium</taxon>
    </lineage>
</organism>
<proteinExistence type="predicted"/>